<dbReference type="InterPro" id="IPR007053">
    <property type="entry name" value="LRAT_dom"/>
</dbReference>
<feature type="domain" description="LRAT" evidence="1">
    <location>
        <begin position="15"/>
        <end position="140"/>
    </location>
</feature>
<dbReference type="Pfam" id="PF04970">
    <property type="entry name" value="LRAT"/>
    <property type="match status" value="1"/>
</dbReference>
<name>A0A8B6C1V4_MYTGA</name>
<accession>A0A8B6C1V4</accession>
<comment type="caution">
    <text evidence="2">The sequence shown here is derived from an EMBL/GenBank/DDBJ whole genome shotgun (WGS) entry which is preliminary data.</text>
</comment>
<reference evidence="2" key="1">
    <citation type="submission" date="2018-11" db="EMBL/GenBank/DDBJ databases">
        <authorList>
            <person name="Alioto T."/>
            <person name="Alioto T."/>
        </authorList>
    </citation>
    <scope>NUCLEOTIDE SEQUENCE</scope>
</reference>
<feature type="non-terminal residue" evidence="2">
    <location>
        <position position="275"/>
    </location>
</feature>
<dbReference type="EMBL" id="UYJE01001085">
    <property type="protein sequence ID" value="VDH99028.1"/>
    <property type="molecule type" value="Genomic_DNA"/>
</dbReference>
<dbReference type="Gene3D" id="3.90.1720.10">
    <property type="entry name" value="endopeptidase domain like (from Nostoc punctiforme)"/>
    <property type="match status" value="1"/>
</dbReference>
<protein>
    <recommendedName>
        <fullName evidence="1">LRAT domain-containing protein</fullName>
    </recommendedName>
</protein>
<keyword evidence="3" id="KW-1185">Reference proteome</keyword>
<dbReference type="Proteomes" id="UP000596742">
    <property type="component" value="Unassembled WGS sequence"/>
</dbReference>
<gene>
    <name evidence="2" type="ORF">MGAL_10B018734</name>
</gene>
<dbReference type="OrthoDB" id="6047939at2759"/>
<dbReference type="PROSITE" id="PS51934">
    <property type="entry name" value="LRAT"/>
    <property type="match status" value="1"/>
</dbReference>
<evidence type="ECO:0000313" key="2">
    <source>
        <dbReference type="EMBL" id="VDH99028.1"/>
    </source>
</evidence>
<proteinExistence type="predicted"/>
<evidence type="ECO:0000313" key="3">
    <source>
        <dbReference type="Proteomes" id="UP000596742"/>
    </source>
</evidence>
<organism evidence="2 3">
    <name type="scientific">Mytilus galloprovincialis</name>
    <name type="common">Mediterranean mussel</name>
    <dbReference type="NCBI Taxonomy" id="29158"/>
    <lineage>
        <taxon>Eukaryota</taxon>
        <taxon>Metazoa</taxon>
        <taxon>Spiralia</taxon>
        <taxon>Lophotrochozoa</taxon>
        <taxon>Mollusca</taxon>
        <taxon>Bivalvia</taxon>
        <taxon>Autobranchia</taxon>
        <taxon>Pteriomorphia</taxon>
        <taxon>Mytilida</taxon>
        <taxon>Mytiloidea</taxon>
        <taxon>Mytilidae</taxon>
        <taxon>Mytilinae</taxon>
        <taxon>Mytilus</taxon>
    </lineage>
</organism>
<evidence type="ECO:0000259" key="1">
    <source>
        <dbReference type="PROSITE" id="PS51934"/>
    </source>
</evidence>
<sequence length="275" mass="31588">MDFKRFCEEAKFMTHFRVNRKKYYHHFILLGLQHIDSQNKLVTVAHYTTSYPIISNNDNAVGKFIRETVRIKKDEFNSLLDFDNGVFIVKHKNDLQTPKQVQEAYSRLLRRIDEEAYHVSWNNCEHIVNYIITGNDYSVQVQENSCYAHLGSVVTAELKDIGATNIIILSLLISIVGTFIRHAYVRVIVSTFISLIAKNVTVHCSFSHMEDTILQNARLRLSEADTLPYIEDLANVSLILRNIQDETNNPVVCEIAKKQVHNLLCYQLSIILGSG</sequence>
<dbReference type="AlphaFoldDB" id="A0A8B6C1V4"/>